<evidence type="ECO:0000259" key="2">
    <source>
        <dbReference type="PROSITE" id="PS51819"/>
    </source>
</evidence>
<dbReference type="PROSITE" id="PS51819">
    <property type="entry name" value="VOC"/>
    <property type="match status" value="1"/>
</dbReference>
<protein>
    <submittedName>
        <fullName evidence="3">Glyoxalase superfamily protein PhnB</fullName>
    </submittedName>
</protein>
<dbReference type="InterPro" id="IPR004360">
    <property type="entry name" value="Glyas_Fos-R_dOase_dom"/>
</dbReference>
<dbReference type="AlphaFoldDB" id="A0AAE3W1L4"/>
<dbReference type="InterPro" id="IPR037523">
    <property type="entry name" value="VOC_core"/>
</dbReference>
<sequence length="107" mass="11692">MTDMIHFYGDLLGARQTYRFPDDGPPAYVGLTLGTVSEFGLAATETPPPARRHIDLCVYADDCDAAVAHLRDHGVTITEEPADQPWGERTARVTDPDGNPLVILSRL</sequence>
<feature type="region of interest" description="Disordered" evidence="1">
    <location>
        <begin position="78"/>
        <end position="98"/>
    </location>
</feature>
<accession>A0AAE3W1L4</accession>
<dbReference type="EMBL" id="JAUSUZ010000001">
    <property type="protein sequence ID" value="MDQ0367252.1"/>
    <property type="molecule type" value="Genomic_DNA"/>
</dbReference>
<comment type="caution">
    <text evidence="3">The sequence shown here is derived from an EMBL/GenBank/DDBJ whole genome shotgun (WGS) entry which is preliminary data.</text>
</comment>
<dbReference type="SUPFAM" id="SSF54593">
    <property type="entry name" value="Glyoxalase/Bleomycin resistance protein/Dihydroxybiphenyl dioxygenase"/>
    <property type="match status" value="1"/>
</dbReference>
<dbReference type="Proteomes" id="UP001240236">
    <property type="component" value="Unassembled WGS sequence"/>
</dbReference>
<gene>
    <name evidence="3" type="ORF">J2S42_003921</name>
</gene>
<dbReference type="Gene3D" id="3.10.180.10">
    <property type="entry name" value="2,3-Dihydroxybiphenyl 1,2-Dioxygenase, domain 1"/>
    <property type="match status" value="1"/>
</dbReference>
<dbReference type="InterPro" id="IPR029068">
    <property type="entry name" value="Glyas_Bleomycin-R_OHBP_Dase"/>
</dbReference>
<proteinExistence type="predicted"/>
<evidence type="ECO:0000256" key="1">
    <source>
        <dbReference type="SAM" id="MobiDB-lite"/>
    </source>
</evidence>
<organism evidence="3 4">
    <name type="scientific">Catenuloplanes indicus</name>
    <dbReference type="NCBI Taxonomy" id="137267"/>
    <lineage>
        <taxon>Bacteria</taxon>
        <taxon>Bacillati</taxon>
        <taxon>Actinomycetota</taxon>
        <taxon>Actinomycetes</taxon>
        <taxon>Micromonosporales</taxon>
        <taxon>Micromonosporaceae</taxon>
        <taxon>Catenuloplanes</taxon>
    </lineage>
</organism>
<reference evidence="3 4" key="1">
    <citation type="submission" date="2023-07" db="EMBL/GenBank/DDBJ databases">
        <title>Sequencing the genomes of 1000 actinobacteria strains.</title>
        <authorList>
            <person name="Klenk H.-P."/>
        </authorList>
    </citation>
    <scope>NUCLEOTIDE SEQUENCE [LARGE SCALE GENOMIC DNA]</scope>
    <source>
        <strain evidence="3 4">DSM 44709</strain>
    </source>
</reference>
<keyword evidence="4" id="KW-1185">Reference proteome</keyword>
<dbReference type="Pfam" id="PF00903">
    <property type="entry name" value="Glyoxalase"/>
    <property type="match status" value="1"/>
</dbReference>
<evidence type="ECO:0000313" key="4">
    <source>
        <dbReference type="Proteomes" id="UP001240236"/>
    </source>
</evidence>
<evidence type="ECO:0000313" key="3">
    <source>
        <dbReference type="EMBL" id="MDQ0367252.1"/>
    </source>
</evidence>
<feature type="domain" description="VOC" evidence="2">
    <location>
        <begin position="1"/>
        <end position="106"/>
    </location>
</feature>
<name>A0AAE3W1L4_9ACTN</name>